<protein>
    <submittedName>
        <fullName evidence="5">Hydroxymethylglutaryl-CoA lyase</fullName>
    </submittedName>
</protein>
<organism evidence="5 6">
    <name type="scientific">Conexibacter stalactiti</name>
    <dbReference type="NCBI Taxonomy" id="1940611"/>
    <lineage>
        <taxon>Bacteria</taxon>
        <taxon>Bacillati</taxon>
        <taxon>Actinomycetota</taxon>
        <taxon>Thermoleophilia</taxon>
        <taxon>Solirubrobacterales</taxon>
        <taxon>Conexibacteraceae</taxon>
        <taxon>Conexibacter</taxon>
    </lineage>
</organism>
<accession>A0ABU4HW61</accession>
<evidence type="ECO:0000256" key="2">
    <source>
        <dbReference type="ARBA" id="ARBA00022723"/>
    </source>
</evidence>
<dbReference type="EMBL" id="JAWSTH010000089">
    <property type="protein sequence ID" value="MDW5597463.1"/>
    <property type="molecule type" value="Genomic_DNA"/>
</dbReference>
<evidence type="ECO:0000256" key="1">
    <source>
        <dbReference type="ARBA" id="ARBA00009405"/>
    </source>
</evidence>
<dbReference type="PANTHER" id="PTHR42738">
    <property type="entry name" value="HYDROXYMETHYLGLUTARYL-COA LYASE"/>
    <property type="match status" value="1"/>
</dbReference>
<reference evidence="6" key="1">
    <citation type="submission" date="2023-07" db="EMBL/GenBank/DDBJ databases">
        <title>Conexibacter stalactiti sp. nov., isolated from stalactites in a lava cave and emended description of the genus Conexibacter.</title>
        <authorList>
            <person name="Lee S.D."/>
        </authorList>
    </citation>
    <scope>NUCLEOTIDE SEQUENCE [LARGE SCALE GENOMIC DNA]</scope>
    <source>
        <strain evidence="6">KCTC 39840</strain>
    </source>
</reference>
<evidence type="ECO:0000259" key="4">
    <source>
        <dbReference type="PROSITE" id="PS50991"/>
    </source>
</evidence>
<keyword evidence="3 5" id="KW-0456">Lyase</keyword>
<proteinExistence type="inferred from homology"/>
<evidence type="ECO:0000256" key="3">
    <source>
        <dbReference type="ARBA" id="ARBA00023239"/>
    </source>
</evidence>
<dbReference type="Proteomes" id="UP001284601">
    <property type="component" value="Unassembled WGS sequence"/>
</dbReference>
<keyword evidence="6" id="KW-1185">Reference proteome</keyword>
<comment type="similarity">
    <text evidence="1">Belongs to the HMG-CoA lyase family.</text>
</comment>
<dbReference type="RefSeq" id="WP_318599927.1">
    <property type="nucleotide sequence ID" value="NZ_JAWSTH010000089.1"/>
</dbReference>
<dbReference type="InterPro" id="IPR013785">
    <property type="entry name" value="Aldolase_TIM"/>
</dbReference>
<dbReference type="PROSITE" id="PS50991">
    <property type="entry name" value="PYR_CT"/>
    <property type="match status" value="1"/>
</dbReference>
<gene>
    <name evidence="5" type="ORF">R7226_24150</name>
</gene>
<dbReference type="Pfam" id="PF00682">
    <property type="entry name" value="HMGL-like"/>
    <property type="match status" value="1"/>
</dbReference>
<dbReference type="InterPro" id="IPR000891">
    <property type="entry name" value="PYR_CT"/>
</dbReference>
<name>A0ABU4HW61_9ACTN</name>
<dbReference type="NCBIfam" id="NF004283">
    <property type="entry name" value="PRK05692.1"/>
    <property type="match status" value="1"/>
</dbReference>
<evidence type="ECO:0000313" key="6">
    <source>
        <dbReference type="Proteomes" id="UP001284601"/>
    </source>
</evidence>
<dbReference type="PANTHER" id="PTHR42738:SF7">
    <property type="entry name" value="HYDROXYMETHYLGLUTARYL-COA LYASE"/>
    <property type="match status" value="1"/>
</dbReference>
<comment type="caution">
    <text evidence="5">The sequence shown here is derived from an EMBL/GenBank/DDBJ whole genome shotgun (WGS) entry which is preliminary data.</text>
</comment>
<evidence type="ECO:0000313" key="5">
    <source>
        <dbReference type="EMBL" id="MDW5597463.1"/>
    </source>
</evidence>
<feature type="domain" description="Pyruvate carboxyltransferase" evidence="4">
    <location>
        <begin position="11"/>
        <end position="272"/>
    </location>
</feature>
<dbReference type="GO" id="GO:0016829">
    <property type="term" value="F:lyase activity"/>
    <property type="evidence" value="ECO:0007669"/>
    <property type="project" value="UniProtKB-KW"/>
</dbReference>
<dbReference type="Gene3D" id="3.20.20.70">
    <property type="entry name" value="Aldolase class I"/>
    <property type="match status" value="1"/>
</dbReference>
<keyword evidence="2" id="KW-0479">Metal-binding</keyword>
<sequence length="299" mass="30211">MTLPWTLPAAVELRDVGPRDGLQVHPPLPLVDRARLVTALIDAGLREIEVGSFVSPRAVPAMAGTAELLALLGPIPGVTRTALVPNERGARDALAAGADALTVTISASERYSVANTKMTRADGLAQVERICTLAQAAGTPVDVVVSCAFGSPYEGDVAPAEVGRICAAARDAGAQRVTCADTTGMATPARIAAVVAEVGSEIGLHLHETRGTGLVNAWAGLTLGVTRFDCSLGGIGGSPFAVGAAGNVATEELVFLLEDCGVATGVELPALLRASRLLAELVGELPSAVARAGGRSAGA</sequence>
<dbReference type="CDD" id="cd07938">
    <property type="entry name" value="DRE_TIM_HMGL"/>
    <property type="match status" value="1"/>
</dbReference>
<dbReference type="SUPFAM" id="SSF51569">
    <property type="entry name" value="Aldolase"/>
    <property type="match status" value="1"/>
</dbReference>
<dbReference type="InterPro" id="IPR043594">
    <property type="entry name" value="HMGL"/>
</dbReference>